<sequence>MRSKENTPLKISVMPSRSTRQFEIRSNYRDAAGEWDDIYVDFSGFFGKFSPHTFALAPEMLEVLDIVSALDIDPRVLRRVDDLRAKARGAS</sequence>
<gene>
    <name evidence="1" type="ORF">CEV34_2651</name>
</gene>
<dbReference type="AlphaFoldDB" id="A0A256GFB7"/>
<name>A0A256GFB7_9HYPH</name>
<organism evidence="1 2">
    <name type="scientific">Brucella pseudogrignonensis</name>
    <dbReference type="NCBI Taxonomy" id="419475"/>
    <lineage>
        <taxon>Bacteria</taxon>
        <taxon>Pseudomonadati</taxon>
        <taxon>Pseudomonadota</taxon>
        <taxon>Alphaproteobacteria</taxon>
        <taxon>Hyphomicrobiales</taxon>
        <taxon>Brucellaceae</taxon>
        <taxon>Brucella/Ochrobactrum group</taxon>
        <taxon>Brucella</taxon>
    </lineage>
</organism>
<evidence type="ECO:0000313" key="1">
    <source>
        <dbReference type="EMBL" id="OYR25832.1"/>
    </source>
</evidence>
<dbReference type="Proteomes" id="UP000216188">
    <property type="component" value="Unassembled WGS sequence"/>
</dbReference>
<accession>A0A256GFB7</accession>
<reference evidence="1 2" key="1">
    <citation type="submission" date="2017-07" db="EMBL/GenBank/DDBJ databases">
        <title>Phylogenetic study on the rhizospheric bacterium Ochrobactrum sp. A44.</title>
        <authorList>
            <person name="Krzyzanowska D.M."/>
            <person name="Ossowicki A."/>
            <person name="Rajewska M."/>
            <person name="Maciag T."/>
            <person name="Kaczynski Z."/>
            <person name="Czerwicka M."/>
            <person name="Jafra S."/>
        </authorList>
    </citation>
    <scope>NUCLEOTIDE SEQUENCE [LARGE SCALE GENOMIC DNA]</scope>
    <source>
        <strain evidence="1 2">CCUG 30717</strain>
    </source>
</reference>
<comment type="caution">
    <text evidence="1">The sequence shown here is derived from an EMBL/GenBank/DDBJ whole genome shotgun (WGS) entry which is preliminary data.</text>
</comment>
<dbReference type="RefSeq" id="WP_143853355.1">
    <property type="nucleotide sequence ID" value="NZ_JBHEEM010000011.1"/>
</dbReference>
<proteinExistence type="predicted"/>
<dbReference type="EMBL" id="NNRM01000021">
    <property type="protein sequence ID" value="OYR25832.1"/>
    <property type="molecule type" value="Genomic_DNA"/>
</dbReference>
<evidence type="ECO:0000313" key="2">
    <source>
        <dbReference type="Proteomes" id="UP000216188"/>
    </source>
</evidence>
<protein>
    <submittedName>
        <fullName evidence="1">Uncharacterized protein</fullName>
    </submittedName>
</protein>
<keyword evidence="2" id="KW-1185">Reference proteome</keyword>